<dbReference type="PANTHER" id="PTHR30273:SF2">
    <property type="entry name" value="PROTEIN FECR"/>
    <property type="match status" value="1"/>
</dbReference>
<evidence type="ECO:0000313" key="5">
    <source>
        <dbReference type="Proteomes" id="UP000831113"/>
    </source>
</evidence>
<reference evidence="4 5" key="1">
    <citation type="submission" date="2022-03" db="EMBL/GenBank/DDBJ databases">
        <title>Hymenobactersp. isolated from the air.</title>
        <authorList>
            <person name="Won M."/>
            <person name="Kwon S.-W."/>
        </authorList>
    </citation>
    <scope>NUCLEOTIDE SEQUENCE [LARGE SCALE GENOMIC DNA]</scope>
    <source>
        <strain evidence="4 5">KACC 21982</strain>
    </source>
</reference>
<accession>A0ABY4CWB6</accession>
<organism evidence="4 5">
    <name type="scientific">Hymenobacter tibetensis</name>
    <dbReference type="NCBI Taxonomy" id="497967"/>
    <lineage>
        <taxon>Bacteria</taxon>
        <taxon>Pseudomonadati</taxon>
        <taxon>Bacteroidota</taxon>
        <taxon>Cytophagia</taxon>
        <taxon>Cytophagales</taxon>
        <taxon>Hymenobacteraceae</taxon>
        <taxon>Hymenobacter</taxon>
    </lineage>
</organism>
<evidence type="ECO:0000259" key="3">
    <source>
        <dbReference type="Pfam" id="PF16344"/>
    </source>
</evidence>
<feature type="domain" description="FecR protein" evidence="2">
    <location>
        <begin position="127"/>
        <end position="217"/>
    </location>
</feature>
<feature type="transmembrane region" description="Helical" evidence="1">
    <location>
        <begin position="88"/>
        <end position="108"/>
    </location>
</feature>
<evidence type="ECO:0000313" key="4">
    <source>
        <dbReference type="EMBL" id="UOG73301.1"/>
    </source>
</evidence>
<dbReference type="Pfam" id="PF16344">
    <property type="entry name" value="FecR_C"/>
    <property type="match status" value="1"/>
</dbReference>
<evidence type="ECO:0000256" key="1">
    <source>
        <dbReference type="SAM" id="Phobius"/>
    </source>
</evidence>
<protein>
    <submittedName>
        <fullName evidence="4">FecR domain-containing protein</fullName>
    </submittedName>
</protein>
<dbReference type="InterPro" id="IPR012373">
    <property type="entry name" value="Ferrdict_sens_TM"/>
</dbReference>
<keyword evidence="1" id="KW-1133">Transmembrane helix</keyword>
<dbReference type="Gene3D" id="3.55.50.30">
    <property type="match status" value="1"/>
</dbReference>
<dbReference type="InterPro" id="IPR006860">
    <property type="entry name" value="FecR"/>
</dbReference>
<dbReference type="Gene3D" id="2.60.120.1440">
    <property type="match status" value="1"/>
</dbReference>
<dbReference type="RefSeq" id="WP_243795494.1">
    <property type="nucleotide sequence ID" value="NZ_CP094669.1"/>
</dbReference>
<dbReference type="InterPro" id="IPR032508">
    <property type="entry name" value="FecR_C"/>
</dbReference>
<feature type="domain" description="Protein FecR C-terminal" evidence="3">
    <location>
        <begin position="263"/>
        <end position="323"/>
    </location>
</feature>
<keyword evidence="5" id="KW-1185">Reference proteome</keyword>
<dbReference type="EMBL" id="CP094669">
    <property type="protein sequence ID" value="UOG73301.1"/>
    <property type="molecule type" value="Genomic_DNA"/>
</dbReference>
<gene>
    <name evidence="4" type="ORF">MTX78_14335</name>
</gene>
<keyword evidence="1" id="KW-0812">Transmembrane</keyword>
<evidence type="ECO:0000259" key="2">
    <source>
        <dbReference type="Pfam" id="PF04773"/>
    </source>
</evidence>
<keyword evidence="1" id="KW-0472">Membrane</keyword>
<proteinExistence type="predicted"/>
<dbReference type="PANTHER" id="PTHR30273">
    <property type="entry name" value="PERIPLASMIC SIGNAL SENSOR AND SIGMA FACTOR ACTIVATOR FECR-RELATED"/>
    <property type="match status" value="1"/>
</dbReference>
<dbReference type="Proteomes" id="UP000831113">
    <property type="component" value="Chromosome"/>
</dbReference>
<dbReference type="Pfam" id="PF04773">
    <property type="entry name" value="FecR"/>
    <property type="match status" value="1"/>
</dbReference>
<sequence length="338" mass="37414">MTPQQRRLFLEKYATGQHSPAEQEAFQRWLAQASGEELEQALTQYERLHLPGTEPAAPELLAGIEARLDRLLQPAASAPAVRQLWPRLFWVAAAVIGLLLLIGGRYFLPTPSPANTTLAYLHKRVPAGRTDSLMLPDGSEVVLNAGSTLSYPAQFTPTRRDVYLTGEGYFRVTKNAARPFVVHSGKLQTEVVGTSFNVYAYPTATRQEVTVLTGAVRVRDTASQQHVGLRPAQRAVFELATSELRAMPATNPGVSLAWRRGQLRFEDAPLDEVLDKLSVRYGVAIRTRAPRLNKCRLTVRFEGETLPEVLQIVAALTHSRYHTDSPHLIWLEGQGCSG</sequence>
<name>A0ABY4CWB6_9BACT</name>
<dbReference type="PIRSF" id="PIRSF018266">
    <property type="entry name" value="FecR"/>
    <property type="match status" value="1"/>
</dbReference>